<evidence type="ECO:0000313" key="2">
    <source>
        <dbReference type="Proteomes" id="UP000005104"/>
    </source>
</evidence>
<sequence>MKKTISAFVNVALDDYDDSMLNHVVELMKETLREQYFEKIFEDTWRVEENRRCLVKDKEGAWVTQSSERIIESKEILEVMTVGITVDVEDAI</sequence>
<dbReference type="STRING" id="768710.DesyoDRAFT_3019"/>
<name>H5XVI1_9FIRM</name>
<reference evidence="1 2" key="1">
    <citation type="submission" date="2011-11" db="EMBL/GenBank/DDBJ databases">
        <title>The Noncontiguous Finished genome of Desulfosporosinus youngiae DSM 17734.</title>
        <authorList>
            <consortium name="US DOE Joint Genome Institute (JGI-PGF)"/>
            <person name="Lucas S."/>
            <person name="Han J."/>
            <person name="Lapidus A."/>
            <person name="Cheng J.-F."/>
            <person name="Goodwin L."/>
            <person name="Pitluck S."/>
            <person name="Peters L."/>
            <person name="Ovchinnikova G."/>
            <person name="Lu M."/>
            <person name="Land M.L."/>
            <person name="Hauser L."/>
            <person name="Pester M."/>
            <person name="Spring S."/>
            <person name="Ollivier B."/>
            <person name="Rattei T."/>
            <person name="Klenk H.-P."/>
            <person name="Wagner M."/>
            <person name="Loy A."/>
            <person name="Woyke T.J."/>
        </authorList>
    </citation>
    <scope>NUCLEOTIDE SEQUENCE [LARGE SCALE GENOMIC DNA]</scope>
    <source>
        <strain evidence="1 2">DSM 17734</strain>
    </source>
</reference>
<organism evidence="1 2">
    <name type="scientific">Desulfosporosinus youngiae DSM 17734</name>
    <dbReference type="NCBI Taxonomy" id="768710"/>
    <lineage>
        <taxon>Bacteria</taxon>
        <taxon>Bacillati</taxon>
        <taxon>Bacillota</taxon>
        <taxon>Clostridia</taxon>
        <taxon>Eubacteriales</taxon>
        <taxon>Desulfitobacteriaceae</taxon>
        <taxon>Desulfosporosinus</taxon>
    </lineage>
</organism>
<proteinExistence type="predicted"/>
<accession>H5XVI1</accession>
<dbReference type="HOGENOM" id="CLU_2408464_0_0_9"/>
<evidence type="ECO:0000313" key="1">
    <source>
        <dbReference type="EMBL" id="EHQ90064.1"/>
    </source>
</evidence>
<dbReference type="Proteomes" id="UP000005104">
    <property type="component" value="Chromosome"/>
</dbReference>
<dbReference type="RefSeq" id="WP_007784283.1">
    <property type="nucleotide sequence ID" value="NZ_CM001441.1"/>
</dbReference>
<dbReference type="AlphaFoldDB" id="H5XVI1"/>
<keyword evidence="2" id="KW-1185">Reference proteome</keyword>
<dbReference type="OrthoDB" id="1798561at2"/>
<gene>
    <name evidence="1" type="ORF">DesyoDRAFT_3019</name>
</gene>
<protein>
    <submittedName>
        <fullName evidence="1">Uncharacterized protein</fullName>
    </submittedName>
</protein>
<dbReference type="EMBL" id="CM001441">
    <property type="protein sequence ID" value="EHQ90064.1"/>
    <property type="molecule type" value="Genomic_DNA"/>
</dbReference>